<dbReference type="AlphaFoldDB" id="A0A544T2R3"/>
<keyword evidence="3" id="KW-1185">Reference proteome</keyword>
<evidence type="ECO:0000259" key="1">
    <source>
        <dbReference type="Pfam" id="PF01796"/>
    </source>
</evidence>
<dbReference type="EMBL" id="VDGH01000008">
    <property type="protein sequence ID" value="TQR11704.1"/>
    <property type="molecule type" value="Genomic_DNA"/>
</dbReference>
<reference evidence="2 3" key="1">
    <citation type="submission" date="2019-05" db="EMBL/GenBank/DDBJ databases">
        <title>Psychrobacillus vulpis sp. nov., a new species isolated from feces of a red fox that inhabits in The Tablas de Daimiel Natural Park, Albacete, Spain.</title>
        <authorList>
            <person name="Rodriguez M."/>
            <person name="Reina J.C."/>
            <person name="Bejar V."/>
            <person name="Llamas I."/>
        </authorList>
    </citation>
    <scope>NUCLEOTIDE SEQUENCE [LARGE SCALE GENOMIC DNA]</scope>
    <source>
        <strain evidence="2 3">NEAU-3TGS17</strain>
    </source>
</reference>
<proteinExistence type="predicted"/>
<dbReference type="Pfam" id="PF01796">
    <property type="entry name" value="OB_ChsH2_C"/>
    <property type="match status" value="1"/>
</dbReference>
<dbReference type="OrthoDB" id="5514845at2"/>
<dbReference type="PANTHER" id="PTHR34075">
    <property type="entry name" value="BLR3430 PROTEIN"/>
    <property type="match status" value="1"/>
</dbReference>
<evidence type="ECO:0000313" key="3">
    <source>
        <dbReference type="Proteomes" id="UP000317316"/>
    </source>
</evidence>
<dbReference type="InterPro" id="IPR012340">
    <property type="entry name" value="NA-bd_OB-fold"/>
</dbReference>
<sequence>MKVFQCNSCDYQSISNKYVCPKCLKGKLEELEVPSTGTVYSFTDIHVAPSEFADIAPYTVALVQLDEAKGKVTVRVNEPVQIGDKVELENVEKGAYLYKKI</sequence>
<feature type="domain" description="ChsH2 C-terminal OB-fold" evidence="1">
    <location>
        <begin position="32"/>
        <end position="89"/>
    </location>
</feature>
<comment type="caution">
    <text evidence="2">The sequence shown here is derived from an EMBL/GenBank/DDBJ whole genome shotgun (WGS) entry which is preliminary data.</text>
</comment>
<dbReference type="RefSeq" id="WP_142539489.1">
    <property type="nucleotide sequence ID" value="NZ_BMIE01000001.1"/>
</dbReference>
<organism evidence="2 3">
    <name type="scientific">Psychrobacillus lasiicapitis</name>
    <dbReference type="NCBI Taxonomy" id="1636719"/>
    <lineage>
        <taxon>Bacteria</taxon>
        <taxon>Bacillati</taxon>
        <taxon>Bacillota</taxon>
        <taxon>Bacilli</taxon>
        <taxon>Bacillales</taxon>
        <taxon>Bacillaceae</taxon>
        <taxon>Psychrobacillus</taxon>
    </lineage>
</organism>
<dbReference type="InterPro" id="IPR052513">
    <property type="entry name" value="Thioester_dehydratase-like"/>
</dbReference>
<dbReference type="SUPFAM" id="SSF50249">
    <property type="entry name" value="Nucleic acid-binding proteins"/>
    <property type="match status" value="1"/>
</dbReference>
<gene>
    <name evidence="2" type="ORF">FG382_13885</name>
</gene>
<dbReference type="Proteomes" id="UP000317316">
    <property type="component" value="Unassembled WGS sequence"/>
</dbReference>
<dbReference type="InterPro" id="IPR002878">
    <property type="entry name" value="ChsH2_C"/>
</dbReference>
<name>A0A544T2R3_9BACI</name>
<accession>A0A544T2R3</accession>
<protein>
    <submittedName>
        <fullName evidence="2">Nucleic acid-binding protein</fullName>
    </submittedName>
</protein>
<dbReference type="PANTHER" id="PTHR34075:SF5">
    <property type="entry name" value="BLR3430 PROTEIN"/>
    <property type="match status" value="1"/>
</dbReference>
<evidence type="ECO:0000313" key="2">
    <source>
        <dbReference type="EMBL" id="TQR11704.1"/>
    </source>
</evidence>